<evidence type="ECO:0000259" key="14">
    <source>
        <dbReference type="Pfam" id="PF03727"/>
    </source>
</evidence>
<comment type="catalytic activity">
    <reaction evidence="10">
        <text>D-fructose + ATP = D-fructose 6-phosphate + ADP + H(+)</text>
        <dbReference type="Rhea" id="RHEA:16125"/>
        <dbReference type="ChEBI" id="CHEBI:15378"/>
        <dbReference type="ChEBI" id="CHEBI:30616"/>
        <dbReference type="ChEBI" id="CHEBI:37721"/>
        <dbReference type="ChEBI" id="CHEBI:61527"/>
        <dbReference type="ChEBI" id="CHEBI:456216"/>
        <dbReference type="EC" id="2.7.1.1"/>
    </reaction>
    <physiologicalReaction direction="left-to-right" evidence="10">
        <dbReference type="Rhea" id="RHEA:16126"/>
    </physiologicalReaction>
</comment>
<dbReference type="Pfam" id="PF00349">
    <property type="entry name" value="Hexokinase_1"/>
    <property type="match status" value="1"/>
</dbReference>
<proteinExistence type="inferred from homology"/>
<evidence type="ECO:0000256" key="12">
    <source>
        <dbReference type="RuleBase" id="RU362007"/>
    </source>
</evidence>
<dbReference type="PROSITE" id="PS51748">
    <property type="entry name" value="HEXOKINASE_2"/>
    <property type="match status" value="1"/>
</dbReference>
<keyword evidence="8 12" id="KW-0324">Glycolysis</keyword>
<dbReference type="PRINTS" id="PR00475">
    <property type="entry name" value="HEXOKINASE"/>
</dbReference>
<organism evidence="15 16">
    <name type="scientific">Chironomus riparius</name>
    <dbReference type="NCBI Taxonomy" id="315576"/>
    <lineage>
        <taxon>Eukaryota</taxon>
        <taxon>Metazoa</taxon>
        <taxon>Ecdysozoa</taxon>
        <taxon>Arthropoda</taxon>
        <taxon>Hexapoda</taxon>
        <taxon>Insecta</taxon>
        <taxon>Pterygota</taxon>
        <taxon>Neoptera</taxon>
        <taxon>Endopterygota</taxon>
        <taxon>Diptera</taxon>
        <taxon>Nematocera</taxon>
        <taxon>Chironomoidea</taxon>
        <taxon>Chironomidae</taxon>
        <taxon>Chironominae</taxon>
        <taxon>Chironomus</taxon>
    </lineage>
</organism>
<dbReference type="GO" id="GO:0006096">
    <property type="term" value="P:glycolytic process"/>
    <property type="evidence" value="ECO:0007669"/>
    <property type="project" value="UniProtKB-KW"/>
</dbReference>
<keyword evidence="16" id="KW-1185">Reference proteome</keyword>
<dbReference type="PANTHER" id="PTHR19443">
    <property type="entry name" value="HEXOKINASE"/>
    <property type="match status" value="1"/>
</dbReference>
<evidence type="ECO:0000256" key="5">
    <source>
        <dbReference type="ARBA" id="ARBA00022741"/>
    </source>
</evidence>
<protein>
    <recommendedName>
        <fullName evidence="12">Phosphotransferase</fullName>
        <ecNumber evidence="12">2.7.1.-</ecNumber>
    </recommendedName>
</protein>
<dbReference type="GO" id="GO:0005524">
    <property type="term" value="F:ATP binding"/>
    <property type="evidence" value="ECO:0007669"/>
    <property type="project" value="UniProtKB-UniRule"/>
</dbReference>
<keyword evidence="5 12" id="KW-0547">Nucleotide-binding</keyword>
<evidence type="ECO:0000256" key="8">
    <source>
        <dbReference type="ARBA" id="ARBA00023152"/>
    </source>
</evidence>
<comment type="pathway">
    <text evidence="1">Carbohydrate degradation; glycolysis; D-glyceraldehyde 3-phosphate and glycerone phosphate from D-glucose: step 1/4.</text>
</comment>
<evidence type="ECO:0000256" key="4">
    <source>
        <dbReference type="ARBA" id="ARBA00022679"/>
    </source>
</evidence>
<feature type="domain" description="Hexokinase C-terminal" evidence="14">
    <location>
        <begin position="228"/>
        <end position="463"/>
    </location>
</feature>
<keyword evidence="7 12" id="KW-0067">ATP-binding</keyword>
<dbReference type="GO" id="GO:0001678">
    <property type="term" value="P:intracellular glucose homeostasis"/>
    <property type="evidence" value="ECO:0007669"/>
    <property type="project" value="InterPro"/>
</dbReference>
<evidence type="ECO:0000256" key="10">
    <source>
        <dbReference type="ARBA" id="ARBA00047905"/>
    </source>
</evidence>
<evidence type="ECO:0000256" key="1">
    <source>
        <dbReference type="ARBA" id="ARBA00004888"/>
    </source>
</evidence>
<dbReference type="GO" id="GO:0005739">
    <property type="term" value="C:mitochondrion"/>
    <property type="evidence" value="ECO:0007669"/>
    <property type="project" value="TreeGrafter"/>
</dbReference>
<reference evidence="15" key="2">
    <citation type="submission" date="2022-10" db="EMBL/GenBank/DDBJ databases">
        <authorList>
            <consortium name="ENA_rothamsted_submissions"/>
            <consortium name="culmorum"/>
            <person name="King R."/>
        </authorList>
    </citation>
    <scope>NUCLEOTIDE SEQUENCE</scope>
</reference>
<reference evidence="15" key="1">
    <citation type="submission" date="2022-01" db="EMBL/GenBank/DDBJ databases">
        <authorList>
            <person name="King R."/>
        </authorList>
    </citation>
    <scope>NUCLEOTIDE SEQUENCE</scope>
</reference>
<keyword evidence="4 12" id="KW-0808">Transferase</keyword>
<name>A0A9N9WQF8_9DIPT</name>
<evidence type="ECO:0000256" key="7">
    <source>
        <dbReference type="ARBA" id="ARBA00022840"/>
    </source>
</evidence>
<dbReference type="GO" id="GO:0006006">
    <property type="term" value="P:glucose metabolic process"/>
    <property type="evidence" value="ECO:0007669"/>
    <property type="project" value="UniProtKB-ARBA"/>
</dbReference>
<dbReference type="InterPro" id="IPR001312">
    <property type="entry name" value="Hexokinase"/>
</dbReference>
<dbReference type="EC" id="2.7.1.-" evidence="12"/>
<evidence type="ECO:0000256" key="2">
    <source>
        <dbReference type="ARBA" id="ARBA00005028"/>
    </source>
</evidence>
<dbReference type="InterPro" id="IPR022673">
    <property type="entry name" value="Hexokinase_C"/>
</dbReference>
<dbReference type="GO" id="GO:0004340">
    <property type="term" value="F:glucokinase activity"/>
    <property type="evidence" value="ECO:0007669"/>
    <property type="project" value="TreeGrafter"/>
</dbReference>
<comment type="pathway">
    <text evidence="2">Carbohydrate metabolism; hexose metabolism.</text>
</comment>
<dbReference type="Gene3D" id="3.30.420.40">
    <property type="match status" value="1"/>
</dbReference>
<evidence type="ECO:0000256" key="11">
    <source>
        <dbReference type="ARBA" id="ARBA00048160"/>
    </source>
</evidence>
<accession>A0A9N9WQF8</accession>
<dbReference type="SUPFAM" id="SSF53067">
    <property type="entry name" value="Actin-like ATPase domain"/>
    <property type="match status" value="2"/>
</dbReference>
<sequence>MCGITINNQEGNYKVEDLKLKDGQRATLVKELLRKLILNKDQIHRVGEAFKDEMRAALGEQRSSLQMENTYIPELPDGTEEGTFLALDLGGTNFRVILLELARGQILKEEFKFYHISDEARLGCGIELFDYLADCVKDFMGLKEIPIDSKMPMGFTFSFPMKQHSLHSAELVTWTKSFNCPSVVGRDVVELLQQSLRKHGMKNIEVLCILNDTTGTLVEGARLDKKTRIGMILGTGSNAAFLERAERVQHWEGERHNEKHVIIDIEWGAFGDKGTIDFIRTEYDKEVDNGSLLKNSFTFEKYISGKYLGEVCRVVLRDLVDKGLLFSKASKELFPAPWKFGTDNVSHIEEDALTGSNTSTVKVFDKFNYKFNEDYDEDDIKVIQYTTALVSYRAALLVSICTAVLLNRMTEKDITIAVDGSVYKHHPRLKRWMKQLIKELAPEKEFHLMLAEDGSGKGAGLVSSIAQRISARIDETPLPTAHTVKKDHQRNHHQVNGCAKVHTNGVNGFHNGKITSAVNGHTNGYSNGH</sequence>
<comment type="similarity">
    <text evidence="3 12">Belongs to the hexokinase family.</text>
</comment>
<comment type="catalytic activity">
    <reaction evidence="9">
        <text>a D-hexose + ATP = a D-hexose 6-phosphate + ADP + H(+)</text>
        <dbReference type="Rhea" id="RHEA:22740"/>
        <dbReference type="ChEBI" id="CHEBI:4194"/>
        <dbReference type="ChEBI" id="CHEBI:15378"/>
        <dbReference type="ChEBI" id="CHEBI:30616"/>
        <dbReference type="ChEBI" id="CHEBI:229467"/>
        <dbReference type="ChEBI" id="CHEBI:456216"/>
        <dbReference type="EC" id="2.7.1.1"/>
    </reaction>
    <physiologicalReaction direction="left-to-right" evidence="9">
        <dbReference type="Rhea" id="RHEA:22741"/>
    </physiologicalReaction>
</comment>
<dbReference type="PANTHER" id="PTHR19443:SF54">
    <property type="entry name" value="PHOSPHOTRANSFERASE"/>
    <property type="match status" value="1"/>
</dbReference>
<evidence type="ECO:0000313" key="16">
    <source>
        <dbReference type="Proteomes" id="UP001153620"/>
    </source>
</evidence>
<evidence type="ECO:0000256" key="6">
    <source>
        <dbReference type="ARBA" id="ARBA00022777"/>
    </source>
</evidence>
<dbReference type="EMBL" id="OU895878">
    <property type="protein sequence ID" value="CAG9804900.1"/>
    <property type="molecule type" value="Genomic_DNA"/>
</dbReference>
<dbReference type="GO" id="GO:0008865">
    <property type="term" value="F:fructokinase activity"/>
    <property type="evidence" value="ECO:0007669"/>
    <property type="project" value="TreeGrafter"/>
</dbReference>
<dbReference type="Gene3D" id="3.40.367.20">
    <property type="match status" value="1"/>
</dbReference>
<dbReference type="GO" id="GO:0005536">
    <property type="term" value="F:D-glucose binding"/>
    <property type="evidence" value="ECO:0007669"/>
    <property type="project" value="InterPro"/>
</dbReference>
<evidence type="ECO:0000256" key="3">
    <source>
        <dbReference type="ARBA" id="ARBA00009225"/>
    </source>
</evidence>
<comment type="catalytic activity">
    <reaction evidence="11">
        <text>D-glucose + ATP = D-glucose 6-phosphate + ADP + H(+)</text>
        <dbReference type="Rhea" id="RHEA:17825"/>
        <dbReference type="ChEBI" id="CHEBI:4167"/>
        <dbReference type="ChEBI" id="CHEBI:15378"/>
        <dbReference type="ChEBI" id="CHEBI:30616"/>
        <dbReference type="ChEBI" id="CHEBI:61548"/>
        <dbReference type="ChEBI" id="CHEBI:456216"/>
        <dbReference type="EC" id="2.7.1.1"/>
    </reaction>
    <physiologicalReaction direction="left-to-right" evidence="11">
        <dbReference type="Rhea" id="RHEA:17826"/>
    </physiologicalReaction>
</comment>
<keyword evidence="6 12" id="KW-0418">Kinase</keyword>
<evidence type="ECO:0000256" key="9">
    <source>
        <dbReference type="ARBA" id="ARBA00044613"/>
    </source>
</evidence>
<dbReference type="FunFam" id="3.30.420.40:FF:000805">
    <property type="entry name" value="Hexokinase-2"/>
    <property type="match status" value="1"/>
</dbReference>
<dbReference type="Pfam" id="PF03727">
    <property type="entry name" value="Hexokinase_2"/>
    <property type="match status" value="1"/>
</dbReference>
<dbReference type="OrthoDB" id="419537at2759"/>
<dbReference type="Proteomes" id="UP001153620">
    <property type="component" value="Chromosome 2"/>
</dbReference>
<dbReference type="GO" id="GO:0005829">
    <property type="term" value="C:cytosol"/>
    <property type="evidence" value="ECO:0007669"/>
    <property type="project" value="TreeGrafter"/>
</dbReference>
<feature type="domain" description="Hexokinase N-terminal" evidence="13">
    <location>
        <begin position="29"/>
        <end position="220"/>
    </location>
</feature>
<evidence type="ECO:0000259" key="13">
    <source>
        <dbReference type="Pfam" id="PF00349"/>
    </source>
</evidence>
<dbReference type="InterPro" id="IPR022672">
    <property type="entry name" value="Hexokinase_N"/>
</dbReference>
<dbReference type="FunFam" id="3.40.367.20:FF:000020">
    <property type="entry name" value="Hexokinase-1"/>
    <property type="match status" value="1"/>
</dbReference>
<evidence type="ECO:0000313" key="15">
    <source>
        <dbReference type="EMBL" id="CAG9804900.1"/>
    </source>
</evidence>
<dbReference type="InterPro" id="IPR043129">
    <property type="entry name" value="ATPase_NBD"/>
</dbReference>
<dbReference type="AlphaFoldDB" id="A0A9N9WQF8"/>
<gene>
    <name evidence="15" type="ORF">CHIRRI_LOCUS7777</name>
</gene>